<reference evidence="2" key="1">
    <citation type="submission" date="2009-12" db="EMBL/GenBank/DDBJ databases">
        <authorList>
            <person name="Weinstock G."/>
            <person name="Sodergren E."/>
            <person name="Clifton S."/>
            <person name="Fulton L."/>
            <person name="Fulton B."/>
            <person name="Courtney L."/>
            <person name="Fronick C."/>
            <person name="Harrison M."/>
            <person name="Strong C."/>
            <person name="Farmer C."/>
            <person name="Delahaunty K."/>
            <person name="Markovic C."/>
            <person name="Hall O."/>
            <person name="Minx P."/>
            <person name="Tomlinson C."/>
            <person name="Mitreva M."/>
            <person name="Nelson J."/>
            <person name="Hou S."/>
            <person name="Wollam A."/>
            <person name="Pepin K.H."/>
            <person name="Johnson M."/>
            <person name="Bhonagiri V."/>
            <person name="Nash W.E."/>
            <person name="Warren W."/>
            <person name="Chinwalla A."/>
            <person name="Mardis E.R."/>
            <person name="Wilson R.K."/>
        </authorList>
    </citation>
    <scope>NUCLEOTIDE SEQUENCE [LARGE SCALE GENOMIC DNA]</scope>
    <source>
        <strain evidence="2">DSM 15176</strain>
    </source>
</reference>
<dbReference type="InterPro" id="IPR023875">
    <property type="entry name" value="DNA_repair_put"/>
</dbReference>
<evidence type="ECO:0000313" key="2">
    <source>
        <dbReference type="EMBL" id="EFB76923.1"/>
    </source>
</evidence>
<comment type="caution">
    <text evidence="2">The sequence shown here is derived from an EMBL/GenBank/DDBJ whole genome shotgun (WGS) entry which is preliminary data.</text>
</comment>
<dbReference type="OrthoDB" id="5290748at2"/>
<keyword evidence="3" id="KW-1185">Reference proteome</keyword>
<accession>D1PJH5</accession>
<dbReference type="Pfam" id="PF13566">
    <property type="entry name" value="DUF4130"/>
    <property type="match status" value="1"/>
</dbReference>
<dbReference type="RefSeq" id="WP_007045976.1">
    <property type="nucleotide sequence ID" value="NZ_GG704769.1"/>
</dbReference>
<sequence>MPYQANVTDTAYHYDGSFPGFLCCIFESFSRREIPAAVCPPEEAQMTLFGMREIATDPVRARRVASGLERLGPVVRDRITTGFLCTDPGKDLKLLRFARLCFDVGPRAAQMLGNADAADAFAIERAVNCEAHRYIEFIRFEERDGMLGTVIHPKHHVLPLLRGHFCSRLPDEDFLIFDATHGSALLRRDRRVQYLAMEHYTPCTDEAELNWQSLWKRFFKALTIEERRNERLQQGHVFKRFRPDMCEMRPDLPAEPGAHS</sequence>
<dbReference type="eggNOG" id="COG1573">
    <property type="taxonomic scope" value="Bacteria"/>
</dbReference>
<gene>
    <name evidence="2" type="ORF">SUBVAR_04544</name>
</gene>
<dbReference type="AlphaFoldDB" id="D1PJH5"/>
<evidence type="ECO:0000313" key="3">
    <source>
        <dbReference type="Proteomes" id="UP000003438"/>
    </source>
</evidence>
<proteinExistence type="predicted"/>
<dbReference type="EMBL" id="ACBY02000014">
    <property type="protein sequence ID" value="EFB76923.1"/>
    <property type="molecule type" value="Genomic_DNA"/>
</dbReference>
<dbReference type="InterPro" id="IPR025404">
    <property type="entry name" value="DUF4130"/>
</dbReference>
<dbReference type="HOGENOM" id="CLU_068835_0_0_9"/>
<feature type="domain" description="DUF4130" evidence="1">
    <location>
        <begin position="90"/>
        <end position="247"/>
    </location>
</feature>
<evidence type="ECO:0000259" key="1">
    <source>
        <dbReference type="Pfam" id="PF13566"/>
    </source>
</evidence>
<dbReference type="Proteomes" id="UP000003438">
    <property type="component" value="Unassembled WGS sequence"/>
</dbReference>
<dbReference type="STRING" id="411471.SUBVAR_04544"/>
<protein>
    <submittedName>
        <fullName evidence="2">DNA metabolism protein</fullName>
    </submittedName>
</protein>
<dbReference type="NCBIfam" id="TIGR03915">
    <property type="entry name" value="SAM_7_link_chp"/>
    <property type="match status" value="1"/>
</dbReference>
<name>D1PJH5_9FIRM</name>
<organism evidence="2 3">
    <name type="scientific">Subdoligranulum variabile DSM 15176</name>
    <dbReference type="NCBI Taxonomy" id="411471"/>
    <lineage>
        <taxon>Bacteria</taxon>
        <taxon>Bacillati</taxon>
        <taxon>Bacillota</taxon>
        <taxon>Clostridia</taxon>
        <taxon>Eubacteriales</taxon>
        <taxon>Oscillospiraceae</taxon>
        <taxon>Subdoligranulum</taxon>
    </lineage>
</organism>